<proteinExistence type="inferred from homology"/>
<evidence type="ECO:0000256" key="3">
    <source>
        <dbReference type="ARBA" id="ARBA00022448"/>
    </source>
</evidence>
<keyword evidence="9" id="KW-0496">Mitochondrion</keyword>
<evidence type="ECO:0000256" key="10">
    <source>
        <dbReference type="ARBA" id="ARBA00023136"/>
    </source>
</evidence>
<accession>A0ABQ4Y1D2</accession>
<keyword evidence="8" id="KW-0811">Translocation</keyword>
<name>A0ABQ4Y1D2_9ASTR</name>
<evidence type="ECO:0000313" key="12">
    <source>
        <dbReference type="Proteomes" id="UP001151760"/>
    </source>
</evidence>
<evidence type="ECO:0000256" key="2">
    <source>
        <dbReference type="ARBA" id="ARBA00008444"/>
    </source>
</evidence>
<keyword evidence="7" id="KW-1133">Transmembrane helix</keyword>
<dbReference type="PANTHER" id="PTHR10485:SF0">
    <property type="entry name" value="AT05822P-RELATED"/>
    <property type="match status" value="1"/>
</dbReference>
<evidence type="ECO:0000256" key="9">
    <source>
        <dbReference type="ARBA" id="ARBA00023128"/>
    </source>
</evidence>
<dbReference type="EMBL" id="BQNB010009973">
    <property type="protein sequence ID" value="GJS70987.1"/>
    <property type="molecule type" value="Genomic_DNA"/>
</dbReference>
<sequence length="203" mass="21822">MPDLLSDPCPDRIIQDTGFSFCLGAIGGSVFHFPKGLYNSPRGARFIGGAQAVRMNVPRLGGTFAVWGALFSTFDCAFVYVRQKEDPWNSILAGAATGGLLSLRQGFGPMGRAVLGTAAFFALWEGVGLMFTKLEAQLKMSSVMIEEAPVAPQMGGQAQQGAAPSWFGGLFGVKKEEVKSYVKDEVLEGFDSPMPPTFDFDFE</sequence>
<keyword evidence="3" id="KW-0813">Transport</keyword>
<comment type="caution">
    <text evidence="11">The sequence shown here is derived from an EMBL/GenBank/DDBJ whole genome shotgun (WGS) entry which is preliminary data.</text>
</comment>
<reference evidence="11" key="1">
    <citation type="journal article" date="2022" name="Int. J. Mol. Sci.">
        <title>Draft Genome of Tanacetum Coccineum: Genomic Comparison of Closely Related Tanacetum-Family Plants.</title>
        <authorList>
            <person name="Yamashiro T."/>
            <person name="Shiraishi A."/>
            <person name="Nakayama K."/>
            <person name="Satake H."/>
        </authorList>
    </citation>
    <scope>NUCLEOTIDE SEQUENCE</scope>
</reference>
<dbReference type="Proteomes" id="UP001151760">
    <property type="component" value="Unassembled WGS sequence"/>
</dbReference>
<organism evidence="11 12">
    <name type="scientific">Tanacetum coccineum</name>
    <dbReference type="NCBI Taxonomy" id="301880"/>
    <lineage>
        <taxon>Eukaryota</taxon>
        <taxon>Viridiplantae</taxon>
        <taxon>Streptophyta</taxon>
        <taxon>Embryophyta</taxon>
        <taxon>Tracheophyta</taxon>
        <taxon>Spermatophyta</taxon>
        <taxon>Magnoliopsida</taxon>
        <taxon>eudicotyledons</taxon>
        <taxon>Gunneridae</taxon>
        <taxon>Pentapetalae</taxon>
        <taxon>asterids</taxon>
        <taxon>campanulids</taxon>
        <taxon>Asterales</taxon>
        <taxon>Asteraceae</taxon>
        <taxon>Asteroideae</taxon>
        <taxon>Anthemideae</taxon>
        <taxon>Anthemidinae</taxon>
        <taxon>Tanacetum</taxon>
    </lineage>
</organism>
<evidence type="ECO:0000313" key="11">
    <source>
        <dbReference type="EMBL" id="GJS70987.1"/>
    </source>
</evidence>
<gene>
    <name evidence="11" type="ORF">Tco_0703828</name>
</gene>
<keyword evidence="5" id="KW-0999">Mitochondrion inner membrane</keyword>
<evidence type="ECO:0000256" key="1">
    <source>
        <dbReference type="ARBA" id="ARBA00004448"/>
    </source>
</evidence>
<keyword evidence="6" id="KW-0653">Protein transport</keyword>
<evidence type="ECO:0000256" key="6">
    <source>
        <dbReference type="ARBA" id="ARBA00022927"/>
    </source>
</evidence>
<evidence type="ECO:0000256" key="4">
    <source>
        <dbReference type="ARBA" id="ARBA00022692"/>
    </source>
</evidence>
<keyword evidence="10" id="KW-0472">Membrane</keyword>
<reference evidence="11" key="2">
    <citation type="submission" date="2022-01" db="EMBL/GenBank/DDBJ databases">
        <authorList>
            <person name="Yamashiro T."/>
            <person name="Shiraishi A."/>
            <person name="Satake H."/>
            <person name="Nakayama K."/>
        </authorList>
    </citation>
    <scope>NUCLEOTIDE SEQUENCE</scope>
</reference>
<comment type="similarity">
    <text evidence="2">Belongs to the Tim17/Tim22/Tim23 family.</text>
</comment>
<evidence type="ECO:0000256" key="8">
    <source>
        <dbReference type="ARBA" id="ARBA00023010"/>
    </source>
</evidence>
<evidence type="ECO:0000256" key="7">
    <source>
        <dbReference type="ARBA" id="ARBA00022989"/>
    </source>
</evidence>
<keyword evidence="12" id="KW-1185">Reference proteome</keyword>
<evidence type="ECO:0000256" key="5">
    <source>
        <dbReference type="ARBA" id="ARBA00022792"/>
    </source>
</evidence>
<dbReference type="PANTHER" id="PTHR10485">
    <property type="entry name" value="MITOCHONDRIAL IMPORT INNER MEMBRANE TRANSLOCASE SUBUNIT TIM-17"/>
    <property type="match status" value="1"/>
</dbReference>
<dbReference type="Pfam" id="PF02466">
    <property type="entry name" value="Tim17"/>
    <property type="match status" value="1"/>
</dbReference>
<keyword evidence="4" id="KW-0812">Transmembrane</keyword>
<protein>
    <submittedName>
        <fullName evidence="11">Uncharacterized protein</fullName>
    </submittedName>
</protein>
<comment type="subcellular location">
    <subcellularLocation>
        <location evidence="1">Mitochondrion inner membrane</location>
        <topology evidence="1">Multi-pass membrane protein</topology>
    </subcellularLocation>
</comment>